<keyword evidence="6" id="KW-0413">Isomerase</keyword>
<dbReference type="InterPro" id="IPR036249">
    <property type="entry name" value="Thioredoxin-like_sf"/>
</dbReference>
<reference evidence="6" key="1">
    <citation type="submission" date="2020-05" db="EMBL/GenBank/DDBJ databases">
        <authorList>
            <person name="Chiriac C."/>
            <person name="Salcher M."/>
            <person name="Ghai R."/>
            <person name="Kavagutti S V."/>
        </authorList>
    </citation>
    <scope>NUCLEOTIDE SEQUENCE</scope>
</reference>
<dbReference type="Gene3D" id="3.40.30.10">
    <property type="entry name" value="Glutaredoxin"/>
    <property type="match status" value="1"/>
</dbReference>
<dbReference type="PROSITE" id="PS00194">
    <property type="entry name" value="THIOREDOXIN_1"/>
    <property type="match status" value="1"/>
</dbReference>
<dbReference type="SUPFAM" id="SSF52833">
    <property type="entry name" value="Thioredoxin-like"/>
    <property type="match status" value="1"/>
</dbReference>
<dbReference type="PIRSF" id="PIRSF000077">
    <property type="entry name" value="Thioredoxin"/>
    <property type="match status" value="1"/>
</dbReference>
<sequence>MNMKILKFSASWCGPCKMLSMTIKGIEDQIPYPVEEIDIDVNTEMAQKYSIRGVPTMVLVDGDKEVKRKVGAMTTPELKQFLSI</sequence>
<dbReference type="EMBL" id="LR798294">
    <property type="protein sequence ID" value="CAB5221649.1"/>
    <property type="molecule type" value="Genomic_DNA"/>
</dbReference>
<evidence type="ECO:0000256" key="3">
    <source>
        <dbReference type="ARBA" id="ARBA00023157"/>
    </source>
</evidence>
<dbReference type="InterPro" id="IPR017937">
    <property type="entry name" value="Thioredoxin_CS"/>
</dbReference>
<organism evidence="6">
    <name type="scientific">uncultured Caudovirales phage</name>
    <dbReference type="NCBI Taxonomy" id="2100421"/>
    <lineage>
        <taxon>Viruses</taxon>
        <taxon>Duplodnaviria</taxon>
        <taxon>Heunggongvirae</taxon>
        <taxon>Uroviricota</taxon>
        <taxon>Caudoviricetes</taxon>
        <taxon>Peduoviridae</taxon>
        <taxon>Maltschvirus</taxon>
        <taxon>Maltschvirus maltsch</taxon>
    </lineage>
</organism>
<dbReference type="InterPro" id="IPR013766">
    <property type="entry name" value="Thioredoxin_domain"/>
</dbReference>
<keyword evidence="3" id="KW-1015">Disulfide bond</keyword>
<feature type="domain" description="Thioredoxin" evidence="5">
    <location>
        <begin position="1"/>
        <end position="84"/>
    </location>
</feature>
<evidence type="ECO:0000259" key="5">
    <source>
        <dbReference type="PROSITE" id="PS51352"/>
    </source>
</evidence>
<evidence type="ECO:0000256" key="4">
    <source>
        <dbReference type="ARBA" id="ARBA00023284"/>
    </source>
</evidence>
<keyword evidence="4" id="KW-0676">Redox-active center</keyword>
<dbReference type="GO" id="GO:0015035">
    <property type="term" value="F:protein-disulfide reductase activity"/>
    <property type="evidence" value="ECO:0007669"/>
    <property type="project" value="InterPro"/>
</dbReference>
<dbReference type="CDD" id="cd02947">
    <property type="entry name" value="TRX_family"/>
    <property type="match status" value="1"/>
</dbReference>
<keyword evidence="2" id="KW-0249">Electron transport</keyword>
<gene>
    <name evidence="6" type="ORF">UFOVP242_4</name>
</gene>
<dbReference type="PROSITE" id="PS51352">
    <property type="entry name" value="THIOREDOXIN_2"/>
    <property type="match status" value="1"/>
</dbReference>
<name>A0A6J7WU85_9CAUD</name>
<dbReference type="PANTHER" id="PTHR45663:SF11">
    <property type="entry name" value="GEO12009P1"/>
    <property type="match status" value="1"/>
</dbReference>
<protein>
    <submittedName>
        <fullName evidence="6">TrxA Thiol-disulfide isomerase and thioredoxins</fullName>
    </submittedName>
</protein>
<proteinExistence type="predicted"/>
<evidence type="ECO:0000256" key="1">
    <source>
        <dbReference type="ARBA" id="ARBA00022448"/>
    </source>
</evidence>
<evidence type="ECO:0000256" key="2">
    <source>
        <dbReference type="ARBA" id="ARBA00022982"/>
    </source>
</evidence>
<keyword evidence="1" id="KW-0813">Transport</keyword>
<dbReference type="GO" id="GO:0016853">
    <property type="term" value="F:isomerase activity"/>
    <property type="evidence" value="ECO:0007669"/>
    <property type="project" value="UniProtKB-KW"/>
</dbReference>
<evidence type="ECO:0000313" key="6">
    <source>
        <dbReference type="EMBL" id="CAB5221649.1"/>
    </source>
</evidence>
<accession>A0A6J7WU85</accession>
<dbReference type="Pfam" id="PF00085">
    <property type="entry name" value="Thioredoxin"/>
    <property type="match status" value="1"/>
</dbReference>
<dbReference type="InterPro" id="IPR005746">
    <property type="entry name" value="Thioredoxin"/>
</dbReference>
<dbReference type="PANTHER" id="PTHR45663">
    <property type="entry name" value="GEO12009P1"/>
    <property type="match status" value="1"/>
</dbReference>